<reference evidence="3" key="1">
    <citation type="submission" date="2023-10" db="EMBL/GenBank/DDBJ databases">
        <authorList>
            <person name="Chen Y."/>
            <person name="Shah S."/>
            <person name="Dougan E. K."/>
            <person name="Thang M."/>
            <person name="Chan C."/>
        </authorList>
    </citation>
    <scope>NUCLEOTIDE SEQUENCE [LARGE SCALE GENOMIC DNA]</scope>
</reference>
<evidence type="ECO:0000259" key="2">
    <source>
        <dbReference type="Pfam" id="PF05050"/>
    </source>
</evidence>
<dbReference type="Pfam" id="PF05050">
    <property type="entry name" value="Methyltransf_21"/>
    <property type="match status" value="1"/>
</dbReference>
<feature type="compositionally biased region" description="Low complexity" evidence="1">
    <location>
        <begin position="504"/>
        <end position="520"/>
    </location>
</feature>
<evidence type="ECO:0000313" key="4">
    <source>
        <dbReference type="Proteomes" id="UP001189429"/>
    </source>
</evidence>
<keyword evidence="4" id="KW-1185">Reference proteome</keyword>
<dbReference type="Gene3D" id="3.40.50.150">
    <property type="entry name" value="Vaccinia Virus protein VP39"/>
    <property type="match status" value="1"/>
</dbReference>
<gene>
    <name evidence="3" type="ORF">PCOR1329_LOCUS58921</name>
</gene>
<dbReference type="InterPro" id="IPR029063">
    <property type="entry name" value="SAM-dependent_MTases_sf"/>
</dbReference>
<protein>
    <recommendedName>
        <fullName evidence="2">Methyltransferase FkbM domain-containing protein</fullName>
    </recommendedName>
</protein>
<proteinExistence type="predicted"/>
<dbReference type="SUPFAM" id="SSF53335">
    <property type="entry name" value="S-adenosyl-L-methionine-dependent methyltransferases"/>
    <property type="match status" value="1"/>
</dbReference>
<evidence type="ECO:0000313" key="3">
    <source>
        <dbReference type="EMBL" id="CAK0873822.1"/>
    </source>
</evidence>
<organism evidence="3 4">
    <name type="scientific">Prorocentrum cordatum</name>
    <dbReference type="NCBI Taxonomy" id="2364126"/>
    <lineage>
        <taxon>Eukaryota</taxon>
        <taxon>Sar</taxon>
        <taxon>Alveolata</taxon>
        <taxon>Dinophyceae</taxon>
        <taxon>Prorocentrales</taxon>
        <taxon>Prorocentraceae</taxon>
        <taxon>Prorocentrum</taxon>
    </lineage>
</organism>
<accession>A0ABN9VNA5</accession>
<evidence type="ECO:0000256" key="1">
    <source>
        <dbReference type="SAM" id="MobiDB-lite"/>
    </source>
</evidence>
<dbReference type="EMBL" id="CAUYUJ010017327">
    <property type="protein sequence ID" value="CAK0873822.1"/>
    <property type="molecule type" value="Genomic_DNA"/>
</dbReference>
<feature type="domain" description="Methyltransferase FkbM" evidence="2">
    <location>
        <begin position="314"/>
        <end position="469"/>
    </location>
</feature>
<feature type="region of interest" description="Disordered" evidence="1">
    <location>
        <begin position="483"/>
        <end position="526"/>
    </location>
</feature>
<feature type="region of interest" description="Disordered" evidence="1">
    <location>
        <begin position="182"/>
        <end position="206"/>
    </location>
</feature>
<dbReference type="Proteomes" id="UP001189429">
    <property type="component" value="Unassembled WGS sequence"/>
</dbReference>
<sequence length="526" mass="55428">MLLLPPSGDDVEAAPSWASIAGANWGFFGLLARFGRAFHTIHKEAGTPVAAFDRLRVLHLLGVMYHEANGAHVVDAEAAEIARLGQGGSMLWSSIAARVSRSERVARNFATGAAAVPLPEDPSRGLALFLIWESHVGLLDGLDALSLPGVLLLQMPRALEPAGSSSAERQQDALDAAINQRREGGRGQRHPGSAPPLAEPVQGEVSPAGPLSTMASAGRWRSSACGRFPHCMALHGINSLRGHTAALSARSAQGSEELRCGVAVRTVARRTLLGDRLRAHCRLQCETPVVEVLWSHAQRVLDAEPGSQVFHFVDVGAHHGDCFLAAVALMPEGSLRGLAVEPDAEAVQVLRENMILNKIADWEHAGGSGNMSWVGVRPVVALDRLVDGQRLGVLQGTGGGTLVDTAWRCEQASKATEHGSYQGQVQASTLDAELPAFLARSGSPTVDVLSIFVNGAELTTLRGAEDLLREDPGGSAACWCSSPPPAPGRTNGRCVPPEGRLPSGAPQGRALAPRRAAAAGGRRRRR</sequence>
<comment type="caution">
    <text evidence="3">The sequence shown here is derived from an EMBL/GenBank/DDBJ whole genome shotgun (WGS) entry which is preliminary data.</text>
</comment>
<name>A0ABN9VNA5_9DINO</name>
<dbReference type="InterPro" id="IPR006342">
    <property type="entry name" value="FkbM_mtfrase"/>
</dbReference>